<evidence type="ECO:0000256" key="5">
    <source>
        <dbReference type="ARBA" id="ARBA00044539"/>
    </source>
</evidence>
<comment type="caution">
    <text evidence="9">The sequence shown here is derived from an EMBL/GenBank/DDBJ whole genome shotgun (WGS) entry which is preliminary data.</text>
</comment>
<dbReference type="PANTHER" id="PTHR13615:SF3">
    <property type="entry name" value="GLYCOSYLTRANSFERASE-LIKE DOMAIN-CONTAINING PROTEIN 1"/>
    <property type="match status" value="1"/>
</dbReference>
<evidence type="ECO:0000256" key="2">
    <source>
        <dbReference type="ARBA" id="ARBA00022676"/>
    </source>
</evidence>
<protein>
    <recommendedName>
        <fullName evidence="5">tRNA-queuosine alpha-mannosyltransferase</fullName>
        <ecNumber evidence="4">2.4.1.110</ecNumber>
    </recommendedName>
</protein>
<dbReference type="Proteomes" id="UP000614424">
    <property type="component" value="Unassembled WGS sequence"/>
</dbReference>
<evidence type="ECO:0000259" key="8">
    <source>
        <dbReference type="Pfam" id="PF12038"/>
    </source>
</evidence>
<dbReference type="InterPro" id="IPR001296">
    <property type="entry name" value="Glyco_trans_1"/>
</dbReference>
<feature type="domain" description="tRNA-queuosine alpha-mannosyltransferase N-terminal" evidence="8">
    <location>
        <begin position="2"/>
        <end position="169"/>
    </location>
</feature>
<keyword evidence="2" id="KW-0328">Glycosyltransferase</keyword>
<gene>
    <name evidence="9" type="ORF">H8E41_03700</name>
</gene>
<accession>A0A8J6TBI2</accession>
<dbReference type="Pfam" id="PF12038">
    <property type="entry name" value="QTMAN_N"/>
    <property type="match status" value="1"/>
</dbReference>
<evidence type="ECO:0000256" key="1">
    <source>
        <dbReference type="ARBA" id="ARBA00009481"/>
    </source>
</evidence>
<dbReference type="InterPro" id="IPR051862">
    <property type="entry name" value="GT-like_domain_containing_1"/>
</dbReference>
<proteinExistence type="inferred from homology"/>
<dbReference type="EC" id="2.4.1.110" evidence="4"/>
<name>A0A8J6TBI2_9BACT</name>
<dbReference type="AlphaFoldDB" id="A0A8J6TBI2"/>
<sequence length="356" mass="41428">MRILVLEPYFGGSHRRFLEDLQGILPYTFQFLTLPARYWKWRMRFAAPWYAEKLASVSPDFDVILCSTFVDVATLKGMAPEWVRSIPVCTYFHENQFAYPVQVDDERDMHFALTNLTTAASSEGLAFSSQYNLDSFLFGCEKIVRKLPDMKINLLDAVRRKAIVLHPGMDFSAIDALENYKKKCADPVIVWNHRWEHDKNPEFFFETLFALDEQRIDFKLIVLGQAFQRQPDIFSIAREKLAHRMLHFGYVQDTEKYYKLLGQGTVVVSTSVHEFYGMSVLEAVRAGCRPLLPNRLSYPELFPEEYLYEDAEFAARVKKDLQLGPLDNELSRELTQEYSWESLSVLYEQWLVSASS</sequence>
<comment type="similarity">
    <text evidence="1">Belongs to the glycosyltransferase group 1 family. Glycosyltransferase 4 subfamily.</text>
</comment>
<evidence type="ECO:0000256" key="3">
    <source>
        <dbReference type="ARBA" id="ARBA00022679"/>
    </source>
</evidence>
<dbReference type="GO" id="GO:0016438">
    <property type="term" value="F:tRNA-queuosine(34) beta-mannosyltransferase activity"/>
    <property type="evidence" value="ECO:0007669"/>
    <property type="project" value="UniProtKB-EC"/>
</dbReference>
<keyword evidence="3" id="KW-0808">Transferase</keyword>
<dbReference type="PANTHER" id="PTHR13615">
    <property type="entry name" value="GLYCOSYLTRANSFERASE-LIKE 1"/>
    <property type="match status" value="1"/>
</dbReference>
<evidence type="ECO:0000313" key="9">
    <source>
        <dbReference type="EMBL" id="MBC8316984.1"/>
    </source>
</evidence>
<dbReference type="Pfam" id="PF00534">
    <property type="entry name" value="Glycos_transf_1"/>
    <property type="match status" value="1"/>
</dbReference>
<evidence type="ECO:0000259" key="7">
    <source>
        <dbReference type="Pfam" id="PF00534"/>
    </source>
</evidence>
<dbReference type="EMBL" id="JACNJZ010000064">
    <property type="protein sequence ID" value="MBC8316984.1"/>
    <property type="molecule type" value="Genomic_DNA"/>
</dbReference>
<feature type="domain" description="Glycosyl transferase family 1" evidence="7">
    <location>
        <begin position="184"/>
        <end position="305"/>
    </location>
</feature>
<comment type="catalytic activity">
    <reaction evidence="6">
        <text>queuosine(34) in tRNA(Asp) + GDP-alpha-D-mannose = O-4''-alpha-D-mannosylqueuosine(34) in tRNA(Asp) + GDP + H(+)</text>
        <dbReference type="Rhea" id="RHEA:12885"/>
        <dbReference type="Rhea" id="RHEA-COMP:18572"/>
        <dbReference type="Rhea" id="RHEA-COMP:18581"/>
        <dbReference type="ChEBI" id="CHEBI:15378"/>
        <dbReference type="ChEBI" id="CHEBI:57527"/>
        <dbReference type="ChEBI" id="CHEBI:58189"/>
        <dbReference type="ChEBI" id="CHEBI:194431"/>
        <dbReference type="ChEBI" id="CHEBI:194442"/>
        <dbReference type="EC" id="2.4.1.110"/>
    </reaction>
    <physiologicalReaction direction="left-to-right" evidence="6">
        <dbReference type="Rhea" id="RHEA:12886"/>
    </physiologicalReaction>
</comment>
<evidence type="ECO:0000256" key="4">
    <source>
        <dbReference type="ARBA" id="ARBA00044517"/>
    </source>
</evidence>
<dbReference type="InterPro" id="IPR022701">
    <property type="entry name" value="QTMAN_N"/>
</dbReference>
<reference evidence="9 10" key="1">
    <citation type="submission" date="2020-08" db="EMBL/GenBank/DDBJ databases">
        <title>Bridging the membrane lipid divide: bacteria of the FCB group superphylum have the potential to synthesize archaeal ether lipids.</title>
        <authorList>
            <person name="Villanueva L."/>
            <person name="Von Meijenfeldt F.A.B."/>
            <person name="Westbye A.B."/>
            <person name="Yadav S."/>
            <person name="Hopmans E.C."/>
            <person name="Dutilh B.E."/>
            <person name="Sinninghe Damste J.S."/>
        </authorList>
    </citation>
    <scope>NUCLEOTIDE SEQUENCE [LARGE SCALE GENOMIC DNA]</scope>
    <source>
        <strain evidence="9">NIOZ-UU47</strain>
    </source>
</reference>
<organism evidence="9 10">
    <name type="scientific">Candidatus Desulfobia pelagia</name>
    <dbReference type="NCBI Taxonomy" id="2841692"/>
    <lineage>
        <taxon>Bacteria</taxon>
        <taxon>Pseudomonadati</taxon>
        <taxon>Thermodesulfobacteriota</taxon>
        <taxon>Desulfobulbia</taxon>
        <taxon>Desulfobulbales</taxon>
        <taxon>Desulfobulbaceae</taxon>
        <taxon>Candidatus Desulfobia</taxon>
    </lineage>
</organism>
<evidence type="ECO:0000313" key="10">
    <source>
        <dbReference type="Proteomes" id="UP000614424"/>
    </source>
</evidence>
<dbReference type="Gene3D" id="3.40.50.2000">
    <property type="entry name" value="Glycogen Phosphorylase B"/>
    <property type="match status" value="1"/>
</dbReference>
<dbReference type="SUPFAM" id="SSF53756">
    <property type="entry name" value="UDP-Glycosyltransferase/glycogen phosphorylase"/>
    <property type="match status" value="1"/>
</dbReference>
<evidence type="ECO:0000256" key="6">
    <source>
        <dbReference type="ARBA" id="ARBA00048439"/>
    </source>
</evidence>